<organism evidence="5 6">
    <name type="scientific">Flavipsychrobacter stenotrophus</name>
    <dbReference type="NCBI Taxonomy" id="2077091"/>
    <lineage>
        <taxon>Bacteria</taxon>
        <taxon>Pseudomonadati</taxon>
        <taxon>Bacteroidota</taxon>
        <taxon>Chitinophagia</taxon>
        <taxon>Chitinophagales</taxon>
        <taxon>Chitinophagaceae</taxon>
        <taxon>Flavipsychrobacter</taxon>
    </lineage>
</organism>
<gene>
    <name evidence="5" type="ORF">CJD36_001980</name>
</gene>
<protein>
    <submittedName>
        <fullName evidence="5">Succinate-semialdehyde dehydrogenase</fullName>
    </submittedName>
</protein>
<dbReference type="RefSeq" id="WP_105037423.1">
    <property type="nucleotide sequence ID" value="NZ_PPSL01000001.1"/>
</dbReference>
<dbReference type="GO" id="GO:0004030">
    <property type="term" value="F:aldehyde dehydrogenase [NAD(P)+] activity"/>
    <property type="evidence" value="ECO:0007669"/>
    <property type="project" value="InterPro"/>
</dbReference>
<dbReference type="InterPro" id="IPR015590">
    <property type="entry name" value="Aldehyde_DH_dom"/>
</dbReference>
<sequence length="457" mass="49849">MADKLISVDPSTGKKIAGYAIDNEKKVTAALITATEAFAKWRKQPYSKRAKVLNNIAKELRKQKERLAILATQEMGKPIQQGREEVEKCAVTLEYYANEGEGFLKDIHVKTDATKSYVTYQPLGVILAIMPWNFPYWQVFRAFAPTIMAGNVMVLKHASNVSGCAVAIEELIIKAGAPKGLLQTFLLPSSRIEKIIEHPAVAAVTLTGSTAAGRKVAEAAGRSLKKQVLELGGSDAYIILDDADIEAAAQICVDGRLKNSGQSCVAAKRFIVTKNTKKAFEEAMTRRMEAATWGDPMNDANKVGPMARHDLRDQLHEQVIKSIEMGAKLLCGGYIPKDKGAYYPTTVLTDVVKGMPAHDEELFGPVAAIIVAKNEADAMRIANDNEYGLGGAIIGKNIAKAEKMAVEEMEAGSIFINDFVHSDQRLPFGGVKHSGYGREIGEFGIKEFVNIKTIYIK</sequence>
<keyword evidence="6" id="KW-1185">Reference proteome</keyword>
<dbReference type="Pfam" id="PF00171">
    <property type="entry name" value="Aldedh"/>
    <property type="match status" value="1"/>
</dbReference>
<comment type="caution">
    <text evidence="5">The sequence shown here is derived from an EMBL/GenBank/DDBJ whole genome shotgun (WGS) entry which is preliminary data.</text>
</comment>
<evidence type="ECO:0000256" key="2">
    <source>
        <dbReference type="ARBA" id="ARBA00022857"/>
    </source>
</evidence>
<dbReference type="GO" id="GO:0004777">
    <property type="term" value="F:succinate-semialdehyde dehydrogenase (NAD+) activity"/>
    <property type="evidence" value="ECO:0007669"/>
    <property type="project" value="TreeGrafter"/>
</dbReference>
<dbReference type="FunFam" id="3.40.605.10:FF:000012">
    <property type="entry name" value="NAD-dependent succinate-semialdehyde dehydrogenase"/>
    <property type="match status" value="1"/>
</dbReference>
<accession>A0A2S7T018</accession>
<dbReference type="PROSITE" id="PS00070">
    <property type="entry name" value="ALDEHYDE_DEHYDR_CYS"/>
    <property type="match status" value="1"/>
</dbReference>
<dbReference type="InterPro" id="IPR047110">
    <property type="entry name" value="GABD/Sad-like"/>
</dbReference>
<dbReference type="InterPro" id="IPR016163">
    <property type="entry name" value="Ald_DH_C"/>
</dbReference>
<reference evidence="5 6" key="1">
    <citation type="submission" date="2018-01" db="EMBL/GenBank/DDBJ databases">
        <title>A novel member of the phylum Bacteroidetes isolated from glacier ice.</title>
        <authorList>
            <person name="Liu Q."/>
            <person name="Xin Y.-H."/>
        </authorList>
    </citation>
    <scope>NUCLEOTIDE SEQUENCE [LARGE SCALE GENOMIC DNA]</scope>
    <source>
        <strain evidence="5 6">RB1R16</strain>
    </source>
</reference>
<name>A0A2S7T018_9BACT</name>
<dbReference type="InterPro" id="IPR016160">
    <property type="entry name" value="Ald_DH_CS_CYS"/>
</dbReference>
<comment type="similarity">
    <text evidence="1">Belongs to the aldehyde dehydrogenase family.</text>
</comment>
<dbReference type="PANTHER" id="PTHR43217">
    <property type="entry name" value="SUCCINATE SEMIALDEHYDE DEHYDROGENASE [NAD(P)+] SAD"/>
    <property type="match status" value="1"/>
</dbReference>
<dbReference type="EMBL" id="PPSL01000001">
    <property type="protein sequence ID" value="PQJ12540.1"/>
    <property type="molecule type" value="Genomic_DNA"/>
</dbReference>
<dbReference type="SUPFAM" id="SSF53720">
    <property type="entry name" value="ALDH-like"/>
    <property type="match status" value="1"/>
</dbReference>
<dbReference type="InterPro" id="IPR016161">
    <property type="entry name" value="Ald_DH/histidinol_DH"/>
</dbReference>
<dbReference type="Proteomes" id="UP000239872">
    <property type="component" value="Unassembled WGS sequence"/>
</dbReference>
<evidence type="ECO:0000313" key="6">
    <source>
        <dbReference type="Proteomes" id="UP000239872"/>
    </source>
</evidence>
<dbReference type="CDD" id="cd07100">
    <property type="entry name" value="ALDH_SSADH1_GabD1"/>
    <property type="match status" value="1"/>
</dbReference>
<evidence type="ECO:0000313" key="5">
    <source>
        <dbReference type="EMBL" id="PQJ12540.1"/>
    </source>
</evidence>
<evidence type="ECO:0000259" key="4">
    <source>
        <dbReference type="Pfam" id="PF00171"/>
    </source>
</evidence>
<dbReference type="Gene3D" id="3.40.309.10">
    <property type="entry name" value="Aldehyde Dehydrogenase, Chain A, domain 2"/>
    <property type="match status" value="1"/>
</dbReference>
<feature type="domain" description="Aldehyde dehydrogenase" evidence="4">
    <location>
        <begin position="6"/>
        <end position="454"/>
    </location>
</feature>
<dbReference type="PANTHER" id="PTHR43217:SF1">
    <property type="entry name" value="SUCCINATE SEMIALDEHYDE DEHYDROGENASE [NAD(P)+] SAD"/>
    <property type="match status" value="1"/>
</dbReference>
<dbReference type="Gene3D" id="3.40.605.10">
    <property type="entry name" value="Aldehyde Dehydrogenase, Chain A, domain 1"/>
    <property type="match status" value="1"/>
</dbReference>
<dbReference type="AlphaFoldDB" id="A0A2S7T018"/>
<evidence type="ECO:0000256" key="1">
    <source>
        <dbReference type="ARBA" id="ARBA00009986"/>
    </source>
</evidence>
<keyword evidence="2" id="KW-0521">NADP</keyword>
<dbReference type="InterPro" id="IPR016162">
    <property type="entry name" value="Ald_DH_N"/>
</dbReference>
<keyword evidence="3" id="KW-0560">Oxidoreductase</keyword>
<evidence type="ECO:0000256" key="3">
    <source>
        <dbReference type="ARBA" id="ARBA00023002"/>
    </source>
</evidence>
<dbReference type="InterPro" id="IPR044148">
    <property type="entry name" value="ALDH_GabD1-like"/>
</dbReference>
<dbReference type="OrthoDB" id="629320at2"/>
<proteinExistence type="inferred from homology"/>